<dbReference type="AlphaFoldDB" id="A0A8H6YUX3"/>
<evidence type="ECO:0000313" key="2">
    <source>
        <dbReference type="Proteomes" id="UP000623467"/>
    </source>
</evidence>
<dbReference type="EMBL" id="JACAZH010000005">
    <property type="protein sequence ID" value="KAF7367578.1"/>
    <property type="molecule type" value="Genomic_DNA"/>
</dbReference>
<evidence type="ECO:0000313" key="1">
    <source>
        <dbReference type="EMBL" id="KAF7367578.1"/>
    </source>
</evidence>
<gene>
    <name evidence="1" type="ORF">MSAN_00821000</name>
</gene>
<proteinExistence type="predicted"/>
<dbReference type="Proteomes" id="UP000623467">
    <property type="component" value="Unassembled WGS sequence"/>
</dbReference>
<protein>
    <submittedName>
        <fullName evidence="1">Uncharacterized protein</fullName>
    </submittedName>
</protein>
<accession>A0A8H6YUX3</accession>
<name>A0A8H6YUX3_9AGAR</name>
<reference evidence="1" key="1">
    <citation type="submission" date="2020-05" db="EMBL/GenBank/DDBJ databases">
        <title>Mycena genomes resolve the evolution of fungal bioluminescence.</title>
        <authorList>
            <person name="Tsai I.J."/>
        </authorList>
    </citation>
    <scope>NUCLEOTIDE SEQUENCE</scope>
    <source>
        <strain evidence="1">160909Yilan</strain>
    </source>
</reference>
<sequence>MIQMVPFEWTVAWIERLLDLWAAAHCASDSDRPRRAPYTALETYLFYLSLASVSSRGAYFRGLRTLPGDALWVPAGGTGGIFLVLTVALGAEYPPSAPSVIGADMHKLTTVFTDILYWWRCQIQRALPAVRDCHLQAIDHGAHDRATVQRGLPVIGCKSVAYGSDNTPLTPHSSQEVRQEYMDQGLLARLGLLLGLDRHLRVLRVPIALLMACIPAIPPTCSVPWSPWFIWGMVPHLGQRSEEPCKSLTHCRLKTTL</sequence>
<keyword evidence="2" id="KW-1185">Reference proteome</keyword>
<organism evidence="1 2">
    <name type="scientific">Mycena sanguinolenta</name>
    <dbReference type="NCBI Taxonomy" id="230812"/>
    <lineage>
        <taxon>Eukaryota</taxon>
        <taxon>Fungi</taxon>
        <taxon>Dikarya</taxon>
        <taxon>Basidiomycota</taxon>
        <taxon>Agaricomycotina</taxon>
        <taxon>Agaricomycetes</taxon>
        <taxon>Agaricomycetidae</taxon>
        <taxon>Agaricales</taxon>
        <taxon>Marasmiineae</taxon>
        <taxon>Mycenaceae</taxon>
        <taxon>Mycena</taxon>
    </lineage>
</organism>
<comment type="caution">
    <text evidence="1">The sequence shown here is derived from an EMBL/GenBank/DDBJ whole genome shotgun (WGS) entry which is preliminary data.</text>
</comment>